<organism evidence="1 2">
    <name type="scientific">Purpureocillium lilacinum</name>
    <name type="common">Paecilomyces lilacinus</name>
    <dbReference type="NCBI Taxonomy" id="33203"/>
    <lineage>
        <taxon>Eukaryota</taxon>
        <taxon>Fungi</taxon>
        <taxon>Dikarya</taxon>
        <taxon>Ascomycota</taxon>
        <taxon>Pezizomycotina</taxon>
        <taxon>Sordariomycetes</taxon>
        <taxon>Hypocreomycetidae</taxon>
        <taxon>Hypocreales</taxon>
        <taxon>Ophiocordycipitaceae</taxon>
        <taxon>Purpureocillium</taxon>
    </lineage>
</organism>
<sequence>MRAATATRLLPWLVGLAGAQLELHDGVVAGDGGGDRARYAAVPLTPEGMMPRFVADRARPQLARRDGNCGVGFHNCLDVGFGGSCCENMHYCYVNKQSQPRCCPIGSNCVSDSNCSSDRFQCTSTASVAVTVTASSGRGSNTDTASVTVFTTASAQVGCCGRACPQTSQYLCPKDLGGACCSFGFDCRSGGQCVETKKPGPSSGTLTPVVDGCTTSQFKCPDGAGCCDEWMHCTRVSDKPYCAPGNPTNTNVRSVGDVPPVAAVTTLPRMRASRAAPRPALAWASPSRAGWCSASRRGGSASAAGDAAPAPGGPQGRAAGPGPGPGRRRPQRLAPGSDIPRDAAHRPIGIGEMSETTASQRPRLTHGLTDDYFGPVSGPYTEASDAGRSTTSPAPQRPGPGHPHATEGIAVPVEIDSSTATPAPPPAPATPTPSTQHLSTHPFPHPETTDGLFELYGSEAQQPPQPSPSLLTTGTTPGTPASEGPRKADK</sequence>
<accession>A0ACC4DZS5</accession>
<protein>
    <submittedName>
        <fullName evidence="1">Uncharacterized protein</fullName>
    </submittedName>
</protein>
<dbReference type="Proteomes" id="UP001638806">
    <property type="component" value="Unassembled WGS sequence"/>
</dbReference>
<proteinExistence type="predicted"/>
<dbReference type="EMBL" id="JBGNUJ010000004">
    <property type="protein sequence ID" value="KAL3960941.1"/>
    <property type="molecule type" value="Genomic_DNA"/>
</dbReference>
<keyword evidence="2" id="KW-1185">Reference proteome</keyword>
<comment type="caution">
    <text evidence="1">The sequence shown here is derived from an EMBL/GenBank/DDBJ whole genome shotgun (WGS) entry which is preliminary data.</text>
</comment>
<name>A0ACC4DZS5_PURLI</name>
<gene>
    <name evidence="1" type="ORF">ACCO45_006058</name>
</gene>
<reference evidence="1" key="1">
    <citation type="submission" date="2024-12" db="EMBL/GenBank/DDBJ databases">
        <title>Comparative genomics and development of molecular markers within Purpureocillium lilacinum and among Purpureocillium species.</title>
        <authorList>
            <person name="Yeh Z.-Y."/>
            <person name="Ni N.-T."/>
            <person name="Lo P.-H."/>
            <person name="Mushyakhwo K."/>
            <person name="Lin C.-F."/>
            <person name="Nai Y.-S."/>
        </authorList>
    </citation>
    <scope>NUCLEOTIDE SEQUENCE</scope>
    <source>
        <strain evidence="1">NCHU-NPUST-175</strain>
    </source>
</reference>
<evidence type="ECO:0000313" key="1">
    <source>
        <dbReference type="EMBL" id="KAL3960941.1"/>
    </source>
</evidence>
<evidence type="ECO:0000313" key="2">
    <source>
        <dbReference type="Proteomes" id="UP001638806"/>
    </source>
</evidence>